<comment type="caution">
    <text evidence="1">The sequence shown here is derived from an EMBL/GenBank/DDBJ whole genome shotgun (WGS) entry which is preliminary data.</text>
</comment>
<evidence type="ECO:0000313" key="2">
    <source>
        <dbReference type="Proteomes" id="UP001159405"/>
    </source>
</evidence>
<sequence>MLGLIPPEVTPEDEECNALLNETLYSDADNSKPLGKLVVFFPLLSYQIQFCPVIKKPEVVRE</sequence>
<gene>
    <name evidence="1" type="ORF">PLOB_00039350</name>
</gene>
<evidence type="ECO:0000313" key="1">
    <source>
        <dbReference type="EMBL" id="CAH3038656.1"/>
    </source>
</evidence>
<reference evidence="1 2" key="1">
    <citation type="submission" date="2022-05" db="EMBL/GenBank/DDBJ databases">
        <authorList>
            <consortium name="Genoscope - CEA"/>
            <person name="William W."/>
        </authorList>
    </citation>
    <scope>NUCLEOTIDE SEQUENCE [LARGE SCALE GENOMIC DNA]</scope>
</reference>
<accession>A0ABN8N2B8</accession>
<keyword evidence="2" id="KW-1185">Reference proteome</keyword>
<dbReference type="Proteomes" id="UP001159405">
    <property type="component" value="Unassembled WGS sequence"/>
</dbReference>
<proteinExistence type="predicted"/>
<feature type="non-terminal residue" evidence="1">
    <location>
        <position position="62"/>
    </location>
</feature>
<organism evidence="1 2">
    <name type="scientific">Porites lobata</name>
    <dbReference type="NCBI Taxonomy" id="104759"/>
    <lineage>
        <taxon>Eukaryota</taxon>
        <taxon>Metazoa</taxon>
        <taxon>Cnidaria</taxon>
        <taxon>Anthozoa</taxon>
        <taxon>Hexacorallia</taxon>
        <taxon>Scleractinia</taxon>
        <taxon>Fungiina</taxon>
        <taxon>Poritidae</taxon>
        <taxon>Porites</taxon>
    </lineage>
</organism>
<name>A0ABN8N2B8_9CNID</name>
<protein>
    <submittedName>
        <fullName evidence="1">Uncharacterized protein</fullName>
    </submittedName>
</protein>
<dbReference type="EMBL" id="CALNXK010000006">
    <property type="protein sequence ID" value="CAH3038656.1"/>
    <property type="molecule type" value="Genomic_DNA"/>
</dbReference>